<dbReference type="InterPro" id="IPR045006">
    <property type="entry name" value="CHLI-like"/>
</dbReference>
<comment type="catalytic activity">
    <reaction evidence="15">
        <text>(4S)-4-hydroxy-2-oxoglutarate = glyoxylate + pyruvate</text>
        <dbReference type="Rhea" id="RHEA:35639"/>
        <dbReference type="ChEBI" id="CHEBI:15361"/>
        <dbReference type="ChEBI" id="CHEBI:36655"/>
        <dbReference type="ChEBI" id="CHEBI:71685"/>
        <dbReference type="EC" id="4.1.3.16"/>
    </reaction>
</comment>
<dbReference type="GO" id="GO:0008700">
    <property type="term" value="F:(R,S)-4-hydroxy-2-oxoglutarate aldolase activity"/>
    <property type="evidence" value="ECO:0007669"/>
    <property type="project" value="UniProtKB-EC"/>
</dbReference>
<dbReference type="Pfam" id="PF00701">
    <property type="entry name" value="DHDPS"/>
    <property type="match status" value="1"/>
</dbReference>
<dbReference type="GO" id="GO:0005524">
    <property type="term" value="F:ATP binding"/>
    <property type="evidence" value="ECO:0007669"/>
    <property type="project" value="UniProtKB-KW"/>
</dbReference>
<reference evidence="17" key="1">
    <citation type="journal article" date="2021" name="Genome Biol. Evol.">
        <title>A High-Quality Reference Genome for a Parasitic Bivalve with Doubly Uniparental Inheritance (Bivalvia: Unionida).</title>
        <authorList>
            <person name="Smith C.H."/>
        </authorList>
    </citation>
    <scope>NUCLEOTIDE SEQUENCE</scope>
    <source>
        <strain evidence="17">CHS0354</strain>
    </source>
</reference>
<reference evidence="17" key="3">
    <citation type="submission" date="2023-05" db="EMBL/GenBank/DDBJ databases">
        <authorList>
            <person name="Smith C.H."/>
        </authorList>
    </citation>
    <scope>NUCLEOTIDE SEQUENCE</scope>
    <source>
        <strain evidence="17">CHS0354</strain>
        <tissue evidence="17">Mantle</tissue>
    </source>
</reference>
<evidence type="ECO:0000256" key="5">
    <source>
        <dbReference type="ARBA" id="ARBA00011881"/>
    </source>
</evidence>
<dbReference type="InterPro" id="IPR020625">
    <property type="entry name" value="Schiff_base-form_aldolases_AS"/>
</dbReference>
<evidence type="ECO:0000313" key="17">
    <source>
        <dbReference type="EMBL" id="KAK3604025.1"/>
    </source>
</evidence>
<dbReference type="PROSITE" id="PS50051">
    <property type="entry name" value="MCM_2"/>
    <property type="match status" value="1"/>
</dbReference>
<dbReference type="Gene3D" id="3.20.20.70">
    <property type="entry name" value="Aldolase class I"/>
    <property type="match status" value="1"/>
</dbReference>
<keyword evidence="8" id="KW-0547">Nucleotide-binding</keyword>
<dbReference type="SUPFAM" id="SSF54211">
    <property type="entry name" value="Ribosomal protein S5 domain 2-like"/>
    <property type="match status" value="1"/>
</dbReference>
<evidence type="ECO:0000256" key="2">
    <source>
        <dbReference type="ARBA" id="ARBA00005173"/>
    </source>
</evidence>
<dbReference type="SUPFAM" id="SSF52540">
    <property type="entry name" value="P-loop containing nucleoside triphosphate hydrolases"/>
    <property type="match status" value="1"/>
</dbReference>
<dbReference type="PANTHER" id="PTHR32039">
    <property type="entry name" value="MAGNESIUM-CHELATASE SUBUNIT CHLI"/>
    <property type="match status" value="1"/>
</dbReference>
<reference evidence="17" key="2">
    <citation type="journal article" date="2021" name="Genome Biol. Evol.">
        <title>Developing a high-quality reference genome for a parasitic bivalve with doubly uniparental inheritance (Bivalvia: Unionida).</title>
        <authorList>
            <person name="Smith C.H."/>
        </authorList>
    </citation>
    <scope>NUCLEOTIDE SEQUENCE</scope>
    <source>
        <strain evidence="17">CHS0354</strain>
        <tissue evidence="17">Mantle</tissue>
    </source>
</reference>
<dbReference type="SUPFAM" id="SSF51569">
    <property type="entry name" value="Aldolase"/>
    <property type="match status" value="1"/>
</dbReference>
<dbReference type="Pfam" id="PF13541">
    <property type="entry name" value="ChlI"/>
    <property type="match status" value="1"/>
</dbReference>
<dbReference type="InterPro" id="IPR002220">
    <property type="entry name" value="DapA-like"/>
</dbReference>
<dbReference type="Gene3D" id="3.40.50.300">
    <property type="entry name" value="P-loop containing nucleotide triphosphate hydrolases"/>
    <property type="match status" value="1"/>
</dbReference>
<gene>
    <name evidence="17" type="ORF">CHS0354_026826</name>
</gene>
<keyword evidence="11" id="KW-0704">Schiff base</keyword>
<evidence type="ECO:0000256" key="14">
    <source>
        <dbReference type="ARBA" id="ARBA00033610"/>
    </source>
</evidence>
<evidence type="ECO:0000256" key="4">
    <source>
        <dbReference type="ARBA" id="ARBA00007592"/>
    </source>
</evidence>
<organism evidence="17 18">
    <name type="scientific">Potamilus streckersoni</name>
    <dbReference type="NCBI Taxonomy" id="2493646"/>
    <lineage>
        <taxon>Eukaryota</taxon>
        <taxon>Metazoa</taxon>
        <taxon>Spiralia</taxon>
        <taxon>Lophotrochozoa</taxon>
        <taxon>Mollusca</taxon>
        <taxon>Bivalvia</taxon>
        <taxon>Autobranchia</taxon>
        <taxon>Heteroconchia</taxon>
        <taxon>Palaeoheterodonta</taxon>
        <taxon>Unionida</taxon>
        <taxon>Unionoidea</taxon>
        <taxon>Unionidae</taxon>
        <taxon>Ambleminae</taxon>
        <taxon>Lampsilini</taxon>
        <taxon>Potamilus</taxon>
    </lineage>
</organism>
<dbReference type="Pfam" id="PF01078">
    <property type="entry name" value="Mg_chelatase"/>
    <property type="match status" value="1"/>
</dbReference>
<dbReference type="InterPro" id="IPR004482">
    <property type="entry name" value="Mg_chelat-rel"/>
</dbReference>
<evidence type="ECO:0000256" key="6">
    <source>
        <dbReference type="ARBA" id="ARBA00012215"/>
    </source>
</evidence>
<dbReference type="InterPro" id="IPR027417">
    <property type="entry name" value="P-loop_NTPase"/>
</dbReference>
<comment type="pathway">
    <text evidence="2">Porphyrin-containing compound metabolism; chlorophyll biosynthesis.</text>
</comment>
<dbReference type="EC" id="4.1.3.16" evidence="6"/>
<keyword evidence="9" id="KW-0067">ATP-binding</keyword>
<evidence type="ECO:0000256" key="9">
    <source>
        <dbReference type="ARBA" id="ARBA00022840"/>
    </source>
</evidence>
<keyword evidence="18" id="KW-1185">Reference proteome</keyword>
<evidence type="ECO:0000256" key="13">
    <source>
        <dbReference type="ARBA" id="ARBA00032879"/>
    </source>
</evidence>
<evidence type="ECO:0000256" key="11">
    <source>
        <dbReference type="ARBA" id="ARBA00023270"/>
    </source>
</evidence>
<dbReference type="SMART" id="SM00382">
    <property type="entry name" value="AAA"/>
    <property type="match status" value="1"/>
</dbReference>
<dbReference type="InterPro" id="IPR025158">
    <property type="entry name" value="Mg_chelat-rel_C"/>
</dbReference>
<comment type="subunit">
    <text evidence="5">Homotetramer.</text>
</comment>
<dbReference type="InterPro" id="IPR003593">
    <property type="entry name" value="AAA+_ATPase"/>
</dbReference>
<dbReference type="Pfam" id="PF13335">
    <property type="entry name" value="Mg_chelatase_C"/>
    <property type="match status" value="1"/>
</dbReference>
<dbReference type="Proteomes" id="UP001195483">
    <property type="component" value="Unassembled WGS sequence"/>
</dbReference>
<dbReference type="PANTHER" id="PTHR32039:SF7">
    <property type="entry name" value="COMPETENCE PROTEIN COMM"/>
    <property type="match status" value="1"/>
</dbReference>
<comment type="similarity">
    <text evidence="3">Belongs to the Mg-chelatase subunits D/I family. ComM subfamily.</text>
</comment>
<evidence type="ECO:0000256" key="15">
    <source>
        <dbReference type="ARBA" id="ARBA00033613"/>
    </source>
</evidence>
<evidence type="ECO:0000259" key="16">
    <source>
        <dbReference type="PROSITE" id="PS50051"/>
    </source>
</evidence>
<evidence type="ECO:0000256" key="1">
    <source>
        <dbReference type="ARBA" id="ARBA00002577"/>
    </source>
</evidence>
<evidence type="ECO:0000256" key="12">
    <source>
        <dbReference type="ARBA" id="ARBA00030874"/>
    </source>
</evidence>
<feature type="domain" description="MCM C-terminal AAA(+) ATPase" evidence="16">
    <location>
        <begin position="510"/>
        <end position="605"/>
    </location>
</feature>
<evidence type="ECO:0000313" key="18">
    <source>
        <dbReference type="Proteomes" id="UP001195483"/>
    </source>
</evidence>
<dbReference type="EMBL" id="JAEAOA010001598">
    <property type="protein sequence ID" value="KAK3604025.1"/>
    <property type="molecule type" value="Genomic_DNA"/>
</dbReference>
<proteinExistence type="inferred from homology"/>
<dbReference type="InterPro" id="IPR001208">
    <property type="entry name" value="MCM_dom"/>
</dbReference>
<name>A0AAE0T551_9BIVA</name>
<keyword evidence="10" id="KW-0456">Lyase</keyword>
<evidence type="ECO:0000256" key="8">
    <source>
        <dbReference type="ARBA" id="ARBA00022741"/>
    </source>
</evidence>
<dbReference type="Gene3D" id="3.30.230.10">
    <property type="match status" value="1"/>
</dbReference>
<comment type="caution">
    <text evidence="17">The sequence shown here is derived from an EMBL/GenBank/DDBJ whole genome shotgun (WGS) entry which is preliminary data.</text>
</comment>
<dbReference type="SMART" id="SM01130">
    <property type="entry name" value="DHDPS"/>
    <property type="match status" value="1"/>
</dbReference>
<evidence type="ECO:0000256" key="3">
    <source>
        <dbReference type="ARBA" id="ARBA00006354"/>
    </source>
</evidence>
<dbReference type="NCBIfam" id="TIGR00368">
    <property type="entry name" value="YifB family Mg chelatase-like AAA ATPase"/>
    <property type="match status" value="1"/>
</dbReference>
<dbReference type="InterPro" id="IPR014721">
    <property type="entry name" value="Ribsml_uS5_D2-typ_fold_subgr"/>
</dbReference>
<dbReference type="GO" id="GO:0003677">
    <property type="term" value="F:DNA binding"/>
    <property type="evidence" value="ECO:0007669"/>
    <property type="project" value="InterPro"/>
</dbReference>
<sequence length="726" mass="80733">MSWEEHITLIAFTVHHFNNDLIIIGNTGSNNTREAIEATESGFAVGMDASLQINPYYGKTSDEGLIRHYQTLFDIGPGIVYNVPARTGQDVREHVIEELAEHENFIGVKECIGNDRIAYYERKGIMCWSGNDDQCFSGRHTYKSHGVISVAANFLPGVFRTLMDKNNNELNELLQPFLKLLYNEPNPIGINTLMAMAGLCRPVFRMPYVPLKLADREKLADMLEKLNFAEIPKSINVIVECDISIGNFYFGIVGLPDSEIKESRERVNSAVSNTVGSFPLGRVIVNLSPADLRKHGTGFDLPIAVSVLTAAGTLSGDSLQKFLFIGELSLTGELRPVQGILSVAMSAVKKGITNIIVPEQNAYEASFVKGLRVFSAATLKEILTAFKEHSMLKEHVYHAPHESADGFEHDFSDVKGQLKAKRAMEIAAAGRHNILFCGPPGSGKSMLAKRLNTILPPMTEQEILEVTKIYSAAGMISGKSGFSTLRPFREPHHSISNAGLIGGGNYPKPGEISLAHNGVLFLDELPEFQRSILELLRQPMENKSLIIARSGISLEFPADFMLIAAMNPCPCGYYGDTSRQCSCSAAQVQKYRGRISGPLLDRIDIHIELPNLSYQEMNFKKSGEPGQIIRERVISARDIQRRRFKDSSVKDNSRMMRKDVEVYCRLSDAGHKLMESAMTRYKFSNRAHDRILKLARTIADLDRAESIGETHISEAINYRIFDIQTL</sequence>
<dbReference type="AlphaFoldDB" id="A0AAE0T551"/>
<dbReference type="InterPro" id="IPR013785">
    <property type="entry name" value="Aldolase_TIM"/>
</dbReference>
<evidence type="ECO:0000256" key="7">
    <source>
        <dbReference type="ARBA" id="ARBA00018425"/>
    </source>
</evidence>
<protein>
    <recommendedName>
        <fullName evidence="7">4-hydroxy-2-oxoglutarate aldolase, mitochondrial</fullName>
        <ecNumber evidence="6">4.1.3.16</ecNumber>
    </recommendedName>
    <alternativeName>
        <fullName evidence="13">Dihydrodipicolinate synthase-like</fullName>
    </alternativeName>
    <alternativeName>
        <fullName evidence="12">Probable 2-keto-4-hydroxyglutarate aldolase</fullName>
    </alternativeName>
</protein>
<comment type="function">
    <text evidence="1">Catalyzes the final step in the metabolic pathway of hydroxyproline.</text>
</comment>
<accession>A0AAE0T551</accession>
<dbReference type="PROSITE" id="PS00666">
    <property type="entry name" value="DHDPS_2"/>
    <property type="match status" value="1"/>
</dbReference>
<dbReference type="InterPro" id="IPR020568">
    <property type="entry name" value="Ribosomal_Su5_D2-typ_SF"/>
</dbReference>
<evidence type="ECO:0000256" key="10">
    <source>
        <dbReference type="ARBA" id="ARBA00023239"/>
    </source>
</evidence>
<dbReference type="PRINTS" id="PR00146">
    <property type="entry name" value="DHPICSNTHASE"/>
</dbReference>
<comment type="catalytic activity">
    <reaction evidence="14">
        <text>(4R)-4-hydroxy-2-oxoglutarate = glyoxylate + pyruvate</text>
        <dbReference type="Rhea" id="RHEA:30687"/>
        <dbReference type="ChEBI" id="CHEBI:15361"/>
        <dbReference type="ChEBI" id="CHEBI:36655"/>
        <dbReference type="ChEBI" id="CHEBI:62213"/>
        <dbReference type="EC" id="4.1.3.16"/>
    </reaction>
</comment>
<comment type="similarity">
    <text evidence="4">Belongs to the DapA family.</text>
</comment>
<dbReference type="InterPro" id="IPR000523">
    <property type="entry name" value="Mg_chelatse_chII-like_cat_dom"/>
</dbReference>